<name>A0ACB8R207_9AGAM</name>
<evidence type="ECO:0000313" key="2">
    <source>
        <dbReference type="Proteomes" id="UP000814033"/>
    </source>
</evidence>
<comment type="caution">
    <text evidence="1">The sequence shown here is derived from an EMBL/GenBank/DDBJ whole genome shotgun (WGS) entry which is preliminary data.</text>
</comment>
<feature type="non-terminal residue" evidence="1">
    <location>
        <position position="65"/>
    </location>
</feature>
<evidence type="ECO:0000313" key="1">
    <source>
        <dbReference type="EMBL" id="KAI0037902.1"/>
    </source>
</evidence>
<reference evidence="1" key="2">
    <citation type="journal article" date="2022" name="New Phytol.">
        <title>Evolutionary transition to the ectomycorrhizal habit in the genomes of a hyperdiverse lineage of mushroom-forming fungi.</title>
        <authorList>
            <person name="Looney B."/>
            <person name="Miyauchi S."/>
            <person name="Morin E."/>
            <person name="Drula E."/>
            <person name="Courty P.E."/>
            <person name="Kohler A."/>
            <person name="Kuo A."/>
            <person name="LaButti K."/>
            <person name="Pangilinan J."/>
            <person name="Lipzen A."/>
            <person name="Riley R."/>
            <person name="Andreopoulos W."/>
            <person name="He G."/>
            <person name="Johnson J."/>
            <person name="Nolan M."/>
            <person name="Tritt A."/>
            <person name="Barry K.W."/>
            <person name="Grigoriev I.V."/>
            <person name="Nagy L.G."/>
            <person name="Hibbett D."/>
            <person name="Henrissat B."/>
            <person name="Matheny P.B."/>
            <person name="Labbe J."/>
            <person name="Martin F.M."/>
        </authorList>
    </citation>
    <scope>NUCLEOTIDE SEQUENCE</scope>
    <source>
        <strain evidence="1">FP105234-sp</strain>
    </source>
</reference>
<feature type="non-terminal residue" evidence="1">
    <location>
        <position position="1"/>
    </location>
</feature>
<accession>A0ACB8R207</accession>
<reference evidence="1" key="1">
    <citation type="submission" date="2021-02" db="EMBL/GenBank/DDBJ databases">
        <authorList>
            <consortium name="DOE Joint Genome Institute"/>
            <person name="Ahrendt S."/>
            <person name="Looney B.P."/>
            <person name="Miyauchi S."/>
            <person name="Morin E."/>
            <person name="Drula E."/>
            <person name="Courty P.E."/>
            <person name="Chicoki N."/>
            <person name="Fauchery L."/>
            <person name="Kohler A."/>
            <person name="Kuo A."/>
            <person name="Labutti K."/>
            <person name="Pangilinan J."/>
            <person name="Lipzen A."/>
            <person name="Riley R."/>
            <person name="Andreopoulos W."/>
            <person name="He G."/>
            <person name="Johnson J."/>
            <person name="Barry K.W."/>
            <person name="Grigoriev I.V."/>
            <person name="Nagy L."/>
            <person name="Hibbett D."/>
            <person name="Henrissat B."/>
            <person name="Matheny P.B."/>
            <person name="Labbe J."/>
            <person name="Martin F."/>
        </authorList>
    </citation>
    <scope>NUCLEOTIDE SEQUENCE</scope>
    <source>
        <strain evidence="1">FP105234-sp</strain>
    </source>
</reference>
<organism evidence="1 2">
    <name type="scientific">Auriscalpium vulgare</name>
    <dbReference type="NCBI Taxonomy" id="40419"/>
    <lineage>
        <taxon>Eukaryota</taxon>
        <taxon>Fungi</taxon>
        <taxon>Dikarya</taxon>
        <taxon>Basidiomycota</taxon>
        <taxon>Agaricomycotina</taxon>
        <taxon>Agaricomycetes</taxon>
        <taxon>Russulales</taxon>
        <taxon>Auriscalpiaceae</taxon>
        <taxon>Auriscalpium</taxon>
    </lineage>
</organism>
<keyword evidence="2" id="KW-1185">Reference proteome</keyword>
<gene>
    <name evidence="1" type="ORF">FA95DRAFT_1463818</name>
</gene>
<dbReference type="EMBL" id="MU276667">
    <property type="protein sequence ID" value="KAI0037902.1"/>
    <property type="molecule type" value="Genomic_DNA"/>
</dbReference>
<sequence>AYVEWFSKFTAAEEDHHRMYRVTRAFKADGRRHASVIPVENIRRSVHLFPRFGPHAPRQWTSASV</sequence>
<dbReference type="Proteomes" id="UP000814033">
    <property type="component" value="Unassembled WGS sequence"/>
</dbReference>
<protein>
    <submittedName>
        <fullName evidence="1">Uncharacterized protein</fullName>
    </submittedName>
</protein>
<proteinExistence type="predicted"/>